<name>A0A0E9WTE7_ANGAN</name>
<dbReference type="EMBL" id="GBXM01015777">
    <property type="protein sequence ID" value="JAH92800.1"/>
    <property type="molecule type" value="Transcribed_RNA"/>
</dbReference>
<sequence length="49" mass="5334">MRCSNVSNVKSICNEVRAGPDGLGTSSADRALRRRWQAVVAAYGSCTRY</sequence>
<evidence type="ECO:0000313" key="1">
    <source>
        <dbReference type="EMBL" id="JAH92800.1"/>
    </source>
</evidence>
<reference evidence="1" key="1">
    <citation type="submission" date="2014-11" db="EMBL/GenBank/DDBJ databases">
        <authorList>
            <person name="Amaro Gonzalez C."/>
        </authorList>
    </citation>
    <scope>NUCLEOTIDE SEQUENCE</scope>
</reference>
<protein>
    <submittedName>
        <fullName evidence="1">Uncharacterized protein</fullName>
    </submittedName>
</protein>
<proteinExistence type="predicted"/>
<organism evidence="1">
    <name type="scientific">Anguilla anguilla</name>
    <name type="common">European freshwater eel</name>
    <name type="synonym">Muraena anguilla</name>
    <dbReference type="NCBI Taxonomy" id="7936"/>
    <lineage>
        <taxon>Eukaryota</taxon>
        <taxon>Metazoa</taxon>
        <taxon>Chordata</taxon>
        <taxon>Craniata</taxon>
        <taxon>Vertebrata</taxon>
        <taxon>Euteleostomi</taxon>
        <taxon>Actinopterygii</taxon>
        <taxon>Neopterygii</taxon>
        <taxon>Teleostei</taxon>
        <taxon>Anguilliformes</taxon>
        <taxon>Anguillidae</taxon>
        <taxon>Anguilla</taxon>
    </lineage>
</organism>
<dbReference type="AlphaFoldDB" id="A0A0E9WTE7"/>
<accession>A0A0E9WTE7</accession>
<reference evidence="1" key="2">
    <citation type="journal article" date="2015" name="Fish Shellfish Immunol.">
        <title>Early steps in the European eel (Anguilla anguilla)-Vibrio vulnificus interaction in the gills: Role of the RtxA13 toxin.</title>
        <authorList>
            <person name="Callol A."/>
            <person name="Pajuelo D."/>
            <person name="Ebbesson L."/>
            <person name="Teles M."/>
            <person name="MacKenzie S."/>
            <person name="Amaro C."/>
        </authorList>
    </citation>
    <scope>NUCLEOTIDE SEQUENCE</scope>
</reference>